<dbReference type="Proteomes" id="UP000078551">
    <property type="component" value="Plasmid pRphaN771a"/>
</dbReference>
<geneLocation type="plasmid" evidence="1 2">
    <name>pRphaN771a</name>
</geneLocation>
<keyword evidence="2" id="KW-1185">Reference proteome</keyword>
<organism evidence="1 2">
    <name type="scientific">Rhizobium phaseoli</name>
    <dbReference type="NCBI Taxonomy" id="396"/>
    <lineage>
        <taxon>Bacteria</taxon>
        <taxon>Pseudomonadati</taxon>
        <taxon>Pseudomonadota</taxon>
        <taxon>Alphaproteobacteria</taxon>
        <taxon>Hyphomicrobiales</taxon>
        <taxon>Rhizobiaceae</taxon>
        <taxon>Rhizobium/Agrobacterium group</taxon>
        <taxon>Rhizobium</taxon>
    </lineage>
</organism>
<accession>A0ABM6CFQ7</accession>
<dbReference type="EMBL" id="CP013569">
    <property type="protein sequence ID" value="ANL87074.1"/>
    <property type="molecule type" value="Genomic_DNA"/>
</dbReference>
<sequence length="105" mass="11644">MLKGHMSVDETLDEIAEVLMNSTSLYWGRAGVNALLVELGIEDDFLDGYPLDSIGRDGITVYAQRYLVGHYRADHDGPDFDELMMAAGIRRGLKPVVLHEADAIH</sequence>
<gene>
    <name evidence="1" type="ORF">AMC81_PA00051</name>
</gene>
<reference evidence="1 2" key="1">
    <citation type="submission" date="2015-11" db="EMBL/GenBank/DDBJ databases">
        <title>The limits of bacterial species coexistence and the symbiotic plasmid transference in sympatric Rhizobium populations.</title>
        <authorList>
            <person name="Perez-Carrascal O.M."/>
            <person name="VanInsberghe D."/>
            <person name="Juarez S."/>
            <person name="Polz M.F."/>
            <person name="Vinuesa P."/>
            <person name="Gonzalez V."/>
        </authorList>
    </citation>
    <scope>NUCLEOTIDE SEQUENCE [LARGE SCALE GENOMIC DNA]</scope>
    <source>
        <strain evidence="1 2">N771</strain>
        <plasmid evidence="1 2">pRphaN771a</plasmid>
    </source>
</reference>
<protein>
    <submittedName>
        <fullName evidence="1">Uncharacterized protein</fullName>
    </submittedName>
</protein>
<evidence type="ECO:0000313" key="2">
    <source>
        <dbReference type="Proteomes" id="UP000078551"/>
    </source>
</evidence>
<name>A0ABM6CFQ7_9HYPH</name>
<evidence type="ECO:0000313" key="1">
    <source>
        <dbReference type="EMBL" id="ANL87074.1"/>
    </source>
</evidence>
<keyword evidence="1" id="KW-0614">Plasmid</keyword>
<proteinExistence type="predicted"/>